<comment type="caution">
    <text evidence="2">The sequence shown here is derived from an EMBL/GenBank/DDBJ whole genome shotgun (WGS) entry which is preliminary data.</text>
</comment>
<evidence type="ECO:0000313" key="2">
    <source>
        <dbReference type="EMBL" id="MBB5219677.1"/>
    </source>
</evidence>
<protein>
    <submittedName>
        <fullName evidence="2">Uncharacterized protein</fullName>
    </submittedName>
</protein>
<proteinExistence type="predicted"/>
<keyword evidence="1" id="KW-0812">Transmembrane</keyword>
<dbReference type="Proteomes" id="UP000578697">
    <property type="component" value="Unassembled WGS sequence"/>
</dbReference>
<reference evidence="2 3" key="1">
    <citation type="submission" date="2020-08" db="EMBL/GenBank/DDBJ databases">
        <title>Genomic Encyclopedia of Type Strains, Phase IV (KMG-IV): sequencing the most valuable type-strain genomes for metagenomic binning, comparative biology and taxonomic classification.</title>
        <authorList>
            <person name="Goeker M."/>
        </authorList>
    </citation>
    <scope>NUCLEOTIDE SEQUENCE [LARGE SCALE GENOMIC DNA]</scope>
    <source>
        <strain evidence="2 3">DSM 103679</strain>
    </source>
</reference>
<feature type="transmembrane region" description="Helical" evidence="1">
    <location>
        <begin position="31"/>
        <end position="54"/>
    </location>
</feature>
<evidence type="ECO:0000256" key="1">
    <source>
        <dbReference type="SAM" id="Phobius"/>
    </source>
</evidence>
<evidence type="ECO:0000313" key="3">
    <source>
        <dbReference type="Proteomes" id="UP000578697"/>
    </source>
</evidence>
<accession>A0A840SD22</accession>
<organism evidence="2 3">
    <name type="scientific">Treponema rectale</name>
    <dbReference type="NCBI Taxonomy" id="744512"/>
    <lineage>
        <taxon>Bacteria</taxon>
        <taxon>Pseudomonadati</taxon>
        <taxon>Spirochaetota</taxon>
        <taxon>Spirochaetia</taxon>
        <taxon>Spirochaetales</taxon>
        <taxon>Treponemataceae</taxon>
        <taxon>Treponema</taxon>
    </lineage>
</organism>
<sequence length="115" mass="12212">MKCNIFLTVASVLIAALIGYGFYAANSTEHLVWVLCSGAGITSALTLTGIFGISTKGRTGGINIKALSSIFFVLFLICNLVFAFTAVKLAPYVIINGILLIIYTIGIYGIVKSKQ</sequence>
<name>A0A840SD22_9SPIR</name>
<dbReference type="EMBL" id="JACHFR010000003">
    <property type="protein sequence ID" value="MBB5219677.1"/>
    <property type="molecule type" value="Genomic_DNA"/>
</dbReference>
<gene>
    <name evidence="2" type="ORF">HNP77_002059</name>
</gene>
<dbReference type="RefSeq" id="WP_184653091.1">
    <property type="nucleotide sequence ID" value="NZ_JACHFR010000003.1"/>
</dbReference>
<keyword evidence="1" id="KW-0472">Membrane</keyword>
<feature type="transmembrane region" description="Helical" evidence="1">
    <location>
        <begin position="93"/>
        <end position="111"/>
    </location>
</feature>
<feature type="transmembrane region" description="Helical" evidence="1">
    <location>
        <begin position="66"/>
        <end position="87"/>
    </location>
</feature>
<dbReference type="AlphaFoldDB" id="A0A840SD22"/>
<feature type="transmembrane region" description="Helical" evidence="1">
    <location>
        <begin position="5"/>
        <end position="25"/>
    </location>
</feature>
<keyword evidence="3" id="KW-1185">Reference proteome</keyword>
<keyword evidence="1" id="KW-1133">Transmembrane helix</keyword>